<protein>
    <submittedName>
        <fullName evidence="1">Uncharacterized protein</fullName>
    </submittedName>
</protein>
<reference evidence="1 2" key="1">
    <citation type="submission" date="2013-03" db="EMBL/GenBank/DDBJ databases">
        <authorList>
            <person name="Harkins D.M."/>
            <person name="Durkin A.S."/>
            <person name="Brinkac L.M."/>
            <person name="Haft D.H."/>
            <person name="Selengut J.D."/>
            <person name="Sanka R."/>
            <person name="DePew J."/>
            <person name="Purushe J."/>
            <person name="Galloway R.L."/>
            <person name="Vinetz J.M."/>
            <person name="Sutton G.G."/>
            <person name="Nierman W.C."/>
            <person name="Fouts D.E."/>
        </authorList>
    </citation>
    <scope>NUCLEOTIDE SEQUENCE [LARGE SCALE GENOMIC DNA]</scope>
    <source>
        <strain evidence="1 2">Waz Holland</strain>
    </source>
</reference>
<evidence type="ECO:0000313" key="1">
    <source>
        <dbReference type="EMBL" id="EMY69133.1"/>
    </source>
</evidence>
<evidence type="ECO:0000313" key="2">
    <source>
        <dbReference type="Proteomes" id="UP000012227"/>
    </source>
</evidence>
<dbReference type="EMBL" id="AOGY02000061">
    <property type="protein sequence ID" value="EMY69133.1"/>
    <property type="molecule type" value="Genomic_DNA"/>
</dbReference>
<comment type="caution">
    <text evidence="1">The sequence shown here is derived from an EMBL/GenBank/DDBJ whole genome shotgun (WGS) entry which is preliminary data.</text>
</comment>
<name>N1W278_9LEPT</name>
<proteinExistence type="predicted"/>
<accession>N1W278</accession>
<sequence length="33" mass="3709">MVTDHGKDKFKPSIISCLNQLEEIIQLGMFADS</sequence>
<dbReference type="AlphaFoldDB" id="N1W278"/>
<feature type="non-terminal residue" evidence="1">
    <location>
        <position position="33"/>
    </location>
</feature>
<dbReference type="Proteomes" id="UP000012227">
    <property type="component" value="Unassembled WGS sequence"/>
</dbReference>
<organism evidence="1 2">
    <name type="scientific">Leptospira vanthielii serovar Holland str. Waz Holland = ATCC 700522</name>
    <dbReference type="NCBI Taxonomy" id="1218591"/>
    <lineage>
        <taxon>Bacteria</taxon>
        <taxon>Pseudomonadati</taxon>
        <taxon>Spirochaetota</taxon>
        <taxon>Spirochaetia</taxon>
        <taxon>Leptospirales</taxon>
        <taxon>Leptospiraceae</taxon>
        <taxon>Leptospira</taxon>
    </lineage>
</organism>
<gene>
    <name evidence="1" type="ORF">LEP1GSC199_3428</name>
</gene>